<dbReference type="RefSeq" id="XP_021332027.2">
    <property type="nucleotide sequence ID" value="XM_021476352.3"/>
</dbReference>
<keyword evidence="1" id="KW-0202">Cytokine</keyword>
<dbReference type="GO" id="GO:0005615">
    <property type="term" value="C:extracellular space"/>
    <property type="evidence" value="ECO:0007669"/>
    <property type="project" value="UniProtKB-KW"/>
</dbReference>
<dbReference type="SMART" id="SM00199">
    <property type="entry name" value="SCY"/>
    <property type="match status" value="1"/>
</dbReference>
<dbReference type="SUPFAM" id="SSF54117">
    <property type="entry name" value="Interleukin 8-like chemokines"/>
    <property type="match status" value="1"/>
</dbReference>
<organism evidence="3 4">
    <name type="scientific">Danio rerio</name>
    <name type="common">Zebrafish</name>
    <name type="synonym">Brachydanio rerio</name>
    <dbReference type="NCBI Taxonomy" id="7955"/>
    <lineage>
        <taxon>Eukaryota</taxon>
        <taxon>Metazoa</taxon>
        <taxon>Chordata</taxon>
        <taxon>Craniata</taxon>
        <taxon>Vertebrata</taxon>
        <taxon>Euteleostomi</taxon>
        <taxon>Actinopterygii</taxon>
        <taxon>Neopterygii</taxon>
        <taxon>Teleostei</taxon>
        <taxon>Ostariophysi</taxon>
        <taxon>Cypriniformes</taxon>
        <taxon>Danionidae</taxon>
        <taxon>Danioninae</taxon>
        <taxon>Danio</taxon>
    </lineage>
</organism>
<sequence length="126" mass="14894">MWIRPRKHFLKLIPHGEQKENPPHFVTRCSFKYTIYWSNMRRTIFLLSLVFLICLASTEGQRMIFRKRCLCTRTYEHLRPGNIKGWKVHNPSALCDVTEIVVVLKKPQVSVCVNPESKLGQRLKKQ</sequence>
<evidence type="ECO:0000313" key="4">
    <source>
        <dbReference type="RefSeq" id="XP_021332027.2"/>
    </source>
</evidence>
<dbReference type="InterPro" id="IPR036048">
    <property type="entry name" value="Interleukin_8-like_sf"/>
</dbReference>
<dbReference type="Gene3D" id="2.40.50.40">
    <property type="match status" value="1"/>
</dbReference>
<evidence type="ECO:0000313" key="3">
    <source>
        <dbReference type="Proteomes" id="UP000000437"/>
    </source>
</evidence>
<dbReference type="Pfam" id="PF00048">
    <property type="entry name" value="IL8"/>
    <property type="match status" value="1"/>
</dbReference>
<accession>A0A8M9PKN2</accession>
<proteinExistence type="predicted"/>
<gene>
    <name evidence="4" type="primary">LOC101886833</name>
</gene>
<evidence type="ECO:0000259" key="2">
    <source>
        <dbReference type="SMART" id="SM00199"/>
    </source>
</evidence>
<dbReference type="GeneID" id="101886833"/>
<keyword evidence="3" id="KW-1185">Reference proteome</keyword>
<feature type="domain" description="Chemokine interleukin-8-like" evidence="2">
    <location>
        <begin position="66"/>
        <end position="126"/>
    </location>
</feature>
<evidence type="ECO:0000256" key="1">
    <source>
        <dbReference type="ARBA" id="ARBA00022514"/>
    </source>
</evidence>
<reference evidence="4" key="1">
    <citation type="submission" date="2025-08" db="UniProtKB">
        <authorList>
            <consortium name="RefSeq"/>
        </authorList>
    </citation>
    <scope>IDENTIFICATION</scope>
    <source>
        <strain evidence="4">Tuebingen</strain>
        <tissue evidence="4">Fibroblasts and whole tissue</tissue>
    </source>
</reference>
<dbReference type="OrthoDB" id="8872899at2759"/>
<dbReference type="Proteomes" id="UP000000437">
    <property type="component" value="Chromosome 5"/>
</dbReference>
<dbReference type="PRINTS" id="PR00436">
    <property type="entry name" value="INTERLEUKIN8"/>
</dbReference>
<dbReference type="KEGG" id="dre:101886833"/>
<protein>
    <submittedName>
        <fullName evidence="4">Uncharacterized protein isoform X1</fullName>
    </submittedName>
</protein>
<dbReference type="GO" id="GO:0008009">
    <property type="term" value="F:chemokine activity"/>
    <property type="evidence" value="ECO:0007669"/>
    <property type="project" value="InterPro"/>
</dbReference>
<name>A0A8M9PKN2_DANRE</name>
<dbReference type="AlphaFoldDB" id="A0A8M9PKN2"/>
<dbReference type="GO" id="GO:0006955">
    <property type="term" value="P:immune response"/>
    <property type="evidence" value="ECO:0007669"/>
    <property type="project" value="InterPro"/>
</dbReference>
<dbReference type="InterPro" id="IPR001811">
    <property type="entry name" value="Chemokine_IL8-like_dom"/>
</dbReference>